<accession>A0A0E9QFN8</accession>
<proteinExistence type="predicted"/>
<name>A0A0E9QFN8_ANGAN</name>
<organism evidence="1">
    <name type="scientific">Anguilla anguilla</name>
    <name type="common">European freshwater eel</name>
    <name type="synonym">Muraena anguilla</name>
    <dbReference type="NCBI Taxonomy" id="7936"/>
    <lineage>
        <taxon>Eukaryota</taxon>
        <taxon>Metazoa</taxon>
        <taxon>Chordata</taxon>
        <taxon>Craniata</taxon>
        <taxon>Vertebrata</taxon>
        <taxon>Euteleostomi</taxon>
        <taxon>Actinopterygii</taxon>
        <taxon>Neopterygii</taxon>
        <taxon>Teleostei</taxon>
        <taxon>Anguilliformes</taxon>
        <taxon>Anguillidae</taxon>
        <taxon>Anguilla</taxon>
    </lineage>
</organism>
<protein>
    <submittedName>
        <fullName evidence="1">Uncharacterized protein</fullName>
    </submittedName>
</protein>
<reference evidence="1" key="2">
    <citation type="journal article" date="2015" name="Fish Shellfish Immunol.">
        <title>Early steps in the European eel (Anguilla anguilla)-Vibrio vulnificus interaction in the gills: Role of the RtxA13 toxin.</title>
        <authorList>
            <person name="Callol A."/>
            <person name="Pajuelo D."/>
            <person name="Ebbesson L."/>
            <person name="Teles M."/>
            <person name="MacKenzie S."/>
            <person name="Amaro C."/>
        </authorList>
    </citation>
    <scope>NUCLEOTIDE SEQUENCE</scope>
</reference>
<dbReference type="EMBL" id="GBXM01109100">
    <property type="protein sequence ID" value="JAG99476.1"/>
    <property type="molecule type" value="Transcribed_RNA"/>
</dbReference>
<dbReference type="EMBL" id="GBXM01093285">
    <property type="protein sequence ID" value="JAH15292.1"/>
    <property type="molecule type" value="Transcribed_RNA"/>
</dbReference>
<evidence type="ECO:0000313" key="1">
    <source>
        <dbReference type="EMBL" id="JAH15292.1"/>
    </source>
</evidence>
<dbReference type="AlphaFoldDB" id="A0A0E9QFN8"/>
<reference evidence="1" key="1">
    <citation type="submission" date="2014-11" db="EMBL/GenBank/DDBJ databases">
        <authorList>
            <person name="Amaro Gonzalez C."/>
        </authorList>
    </citation>
    <scope>NUCLEOTIDE SEQUENCE</scope>
</reference>
<sequence>MSGGDVGGRRLALEHIQRALCFIRVSHERFQFYYSHLPGYFYFKTCEDSKWVVFS</sequence>